<evidence type="ECO:0000313" key="1">
    <source>
        <dbReference type="EMBL" id="RCK45481.1"/>
    </source>
</evidence>
<proteinExistence type="predicted"/>
<protein>
    <submittedName>
        <fullName evidence="1">Uncharacterized protein</fullName>
    </submittedName>
</protein>
<reference evidence="1 2" key="1">
    <citation type="submission" date="2014-07" db="EMBL/GenBank/DDBJ databases">
        <title>Draft genome sequence of Thalassospira profundimaris PR54-5.</title>
        <authorList>
            <person name="Lai Q."/>
            <person name="Shao Z."/>
        </authorList>
    </citation>
    <scope>NUCLEOTIDE SEQUENCE [LARGE SCALE GENOMIC DNA]</scope>
    <source>
        <strain evidence="1 2">PR54-5</strain>
    </source>
</reference>
<organism evidence="1 2">
    <name type="scientific">Thalassospira profundimaris</name>
    <dbReference type="NCBI Taxonomy" id="502049"/>
    <lineage>
        <taxon>Bacteria</taxon>
        <taxon>Pseudomonadati</taxon>
        <taxon>Pseudomonadota</taxon>
        <taxon>Alphaproteobacteria</taxon>
        <taxon>Rhodospirillales</taxon>
        <taxon>Thalassospiraceae</taxon>
        <taxon>Thalassospira</taxon>
    </lineage>
</organism>
<gene>
    <name evidence="1" type="ORF">TH30_12950</name>
</gene>
<sequence>MSVFYPEFSGGAACAASDHNGNRTISGALHAKQFRGKKSVQSGLFHFWNNLRRLYRTVRRPSLPGDLFGIPVTA</sequence>
<dbReference type="EMBL" id="JPWI01000007">
    <property type="protein sequence ID" value="RCK45481.1"/>
    <property type="molecule type" value="Genomic_DNA"/>
</dbReference>
<dbReference type="AlphaFoldDB" id="A0A367WYA0"/>
<name>A0A367WYA0_9PROT</name>
<comment type="caution">
    <text evidence="1">The sequence shown here is derived from an EMBL/GenBank/DDBJ whole genome shotgun (WGS) entry which is preliminary data.</text>
</comment>
<accession>A0A367WYA0</accession>
<dbReference type="Proteomes" id="UP000252255">
    <property type="component" value="Unassembled WGS sequence"/>
</dbReference>
<evidence type="ECO:0000313" key="2">
    <source>
        <dbReference type="Proteomes" id="UP000252255"/>
    </source>
</evidence>